<accession>A0A0A9HLX7</accession>
<name>A0A0A9HLX7_ARUDO</name>
<keyword evidence="1" id="KW-0812">Transmembrane</keyword>
<evidence type="ECO:0000256" key="1">
    <source>
        <dbReference type="SAM" id="Phobius"/>
    </source>
</evidence>
<reference evidence="2" key="2">
    <citation type="journal article" date="2015" name="Data Brief">
        <title>Shoot transcriptome of the giant reed, Arundo donax.</title>
        <authorList>
            <person name="Barrero R.A."/>
            <person name="Guerrero F.D."/>
            <person name="Moolhuijzen P."/>
            <person name="Goolsby J.A."/>
            <person name="Tidwell J."/>
            <person name="Bellgard S.E."/>
            <person name="Bellgard M.I."/>
        </authorList>
    </citation>
    <scope>NUCLEOTIDE SEQUENCE</scope>
    <source>
        <tissue evidence="2">Shoot tissue taken approximately 20 cm above the soil surface</tissue>
    </source>
</reference>
<protein>
    <submittedName>
        <fullName evidence="2">Uncharacterized protein</fullName>
    </submittedName>
</protein>
<sequence>MLTMIRVRTSPVNLLFSTPIPSNRRSLIRILAFISFFALTNLLNFLLLYTISNGSDSTCQVCGKGDEK</sequence>
<evidence type="ECO:0000313" key="2">
    <source>
        <dbReference type="EMBL" id="JAE38115.1"/>
    </source>
</evidence>
<proteinExistence type="predicted"/>
<keyword evidence="1" id="KW-1133">Transmembrane helix</keyword>
<organism evidence="2">
    <name type="scientific">Arundo donax</name>
    <name type="common">Giant reed</name>
    <name type="synonym">Donax arundinaceus</name>
    <dbReference type="NCBI Taxonomy" id="35708"/>
    <lineage>
        <taxon>Eukaryota</taxon>
        <taxon>Viridiplantae</taxon>
        <taxon>Streptophyta</taxon>
        <taxon>Embryophyta</taxon>
        <taxon>Tracheophyta</taxon>
        <taxon>Spermatophyta</taxon>
        <taxon>Magnoliopsida</taxon>
        <taxon>Liliopsida</taxon>
        <taxon>Poales</taxon>
        <taxon>Poaceae</taxon>
        <taxon>PACMAD clade</taxon>
        <taxon>Arundinoideae</taxon>
        <taxon>Arundineae</taxon>
        <taxon>Arundo</taxon>
    </lineage>
</organism>
<feature type="transmembrane region" description="Helical" evidence="1">
    <location>
        <begin position="30"/>
        <end position="51"/>
    </location>
</feature>
<dbReference type="AlphaFoldDB" id="A0A0A9HLX7"/>
<keyword evidence="1" id="KW-0472">Membrane</keyword>
<reference evidence="2" key="1">
    <citation type="submission" date="2014-09" db="EMBL/GenBank/DDBJ databases">
        <authorList>
            <person name="Magalhaes I.L.F."/>
            <person name="Oliveira U."/>
            <person name="Santos F.R."/>
            <person name="Vidigal T.H.D.A."/>
            <person name="Brescovit A.D."/>
            <person name="Santos A.J."/>
        </authorList>
    </citation>
    <scope>NUCLEOTIDE SEQUENCE</scope>
    <source>
        <tissue evidence="2">Shoot tissue taken approximately 20 cm above the soil surface</tissue>
    </source>
</reference>
<dbReference type="EMBL" id="GBRH01159781">
    <property type="protein sequence ID" value="JAE38115.1"/>
    <property type="molecule type" value="Transcribed_RNA"/>
</dbReference>